<dbReference type="PANTHER" id="PTHR30288:SF0">
    <property type="entry name" value="FLAGELLAR HOOK-ASSOCIATED PROTEIN 2"/>
    <property type="match status" value="1"/>
</dbReference>
<keyword evidence="3" id="KW-1185">Reference proteome</keyword>
<dbReference type="Pfam" id="PF07195">
    <property type="entry name" value="FliD_C"/>
    <property type="match status" value="1"/>
</dbReference>
<dbReference type="AlphaFoldDB" id="A0A0F3IK42"/>
<evidence type="ECO:0000259" key="1">
    <source>
        <dbReference type="Pfam" id="PF07195"/>
    </source>
</evidence>
<evidence type="ECO:0000313" key="3">
    <source>
        <dbReference type="Proteomes" id="UP000033684"/>
    </source>
</evidence>
<dbReference type="GO" id="GO:0071973">
    <property type="term" value="P:bacterial-type flagellum-dependent cell motility"/>
    <property type="evidence" value="ECO:0007669"/>
    <property type="project" value="TreeGrafter"/>
</dbReference>
<dbReference type="InterPro" id="IPR010809">
    <property type="entry name" value="FliD_C"/>
</dbReference>
<dbReference type="PANTHER" id="PTHR30288">
    <property type="entry name" value="FLAGELLAR CAP/ASSEMBLY PROTEIN FLID"/>
    <property type="match status" value="1"/>
</dbReference>
<proteinExistence type="predicted"/>
<dbReference type="Proteomes" id="UP000033684">
    <property type="component" value="Unassembled WGS sequence"/>
</dbReference>
<protein>
    <recommendedName>
        <fullName evidence="1">Flagellar hook-associated protein 2 C-terminal domain-containing protein</fullName>
    </recommendedName>
</protein>
<name>A0A0F3IK42_9GAMM</name>
<reference evidence="2 3" key="2">
    <citation type="journal article" date="2016" name="Microb. Ecol.">
        <title>Genome Characteristics of a Novel Type I Methanotroph (Sn10-6) Isolated from a Flooded Indian Rice Field.</title>
        <authorList>
            <person name="Rahalkar M.C."/>
            <person name="Pandit P.S."/>
            <person name="Dhakephalkar P.K."/>
            <person name="Pore S."/>
            <person name="Arora P."/>
            <person name="Kapse N."/>
        </authorList>
    </citation>
    <scope>NUCLEOTIDE SEQUENCE [LARGE SCALE GENOMIC DNA]</scope>
    <source>
        <strain evidence="2 3">Sn10-6</strain>
    </source>
</reference>
<dbReference type="GO" id="GO:0007155">
    <property type="term" value="P:cell adhesion"/>
    <property type="evidence" value="ECO:0007669"/>
    <property type="project" value="InterPro"/>
</dbReference>
<accession>A0A0F3IK42</accession>
<reference evidence="3" key="1">
    <citation type="submission" date="2015-03" db="EMBL/GenBank/DDBJ databases">
        <title>Draft genome sequence of a novel methanotroph (Sn10-6) isolated from flooded ricefield rhizosphere in India.</title>
        <authorList>
            <person name="Pandit P.S."/>
            <person name="Pore S.D."/>
            <person name="Arora P."/>
            <person name="Kapse N.G."/>
            <person name="Dhakephalkar P.K."/>
            <person name="Rahalkar M.C."/>
        </authorList>
    </citation>
    <scope>NUCLEOTIDE SEQUENCE [LARGE SCALE GENOMIC DNA]</scope>
    <source>
        <strain evidence="3">Sn10-6</strain>
    </source>
</reference>
<organism evidence="2 3">
    <name type="scientific">Methylocucumis oryzae</name>
    <dbReference type="NCBI Taxonomy" id="1632867"/>
    <lineage>
        <taxon>Bacteria</taxon>
        <taxon>Pseudomonadati</taxon>
        <taxon>Pseudomonadota</taxon>
        <taxon>Gammaproteobacteria</taxon>
        <taxon>Methylococcales</taxon>
        <taxon>Methylococcaceae</taxon>
        <taxon>Methylocucumis</taxon>
    </lineage>
</organism>
<sequence length="126" mass="13401">MTATGKGQFLTASSGDASGLKLLVDGTTLGDRGTVTFSRSILDKLSATIDSLLSTNGSLNSRTSGLQNDLSEVAKAKTALNERMEKYQQRLLAQFNAMDQLIGSMQATSSFLTQQITAYNNANSNN</sequence>
<gene>
    <name evidence="2" type="ORF">VZ94_14520</name>
</gene>
<comment type="caution">
    <text evidence="2">The sequence shown here is derived from an EMBL/GenBank/DDBJ whole genome shotgun (WGS) entry which is preliminary data.</text>
</comment>
<feature type="domain" description="Flagellar hook-associated protein 2 C-terminal" evidence="1">
    <location>
        <begin position="38"/>
        <end position="107"/>
    </location>
</feature>
<evidence type="ECO:0000313" key="2">
    <source>
        <dbReference type="EMBL" id="KJV05949.1"/>
    </source>
</evidence>
<dbReference type="OrthoDB" id="9810816at2"/>
<dbReference type="RefSeq" id="WP_045779780.1">
    <property type="nucleotide sequence ID" value="NZ_LAJX01000149.1"/>
</dbReference>
<dbReference type="InterPro" id="IPR040026">
    <property type="entry name" value="FliD"/>
</dbReference>
<dbReference type="GO" id="GO:0009421">
    <property type="term" value="C:bacterial-type flagellum filament cap"/>
    <property type="evidence" value="ECO:0007669"/>
    <property type="project" value="InterPro"/>
</dbReference>
<dbReference type="EMBL" id="LAJX01000149">
    <property type="protein sequence ID" value="KJV05949.1"/>
    <property type="molecule type" value="Genomic_DNA"/>
</dbReference>